<keyword evidence="4" id="KW-1185">Reference proteome</keyword>
<evidence type="ECO:0000313" key="4">
    <source>
        <dbReference type="Proteomes" id="UP000272942"/>
    </source>
</evidence>
<name>A0A183A0U1_9TREM</name>
<dbReference type="WBParaSite" id="ECPE_0000057601-mRNA-1">
    <property type="protein sequence ID" value="ECPE_0000057601-mRNA-1"/>
    <property type="gene ID" value="ECPE_0000057601"/>
</dbReference>
<reference evidence="5" key="1">
    <citation type="submission" date="2016-06" db="UniProtKB">
        <authorList>
            <consortium name="WormBaseParasite"/>
        </authorList>
    </citation>
    <scope>IDENTIFICATION</scope>
</reference>
<feature type="region of interest" description="Disordered" evidence="1">
    <location>
        <begin position="1"/>
        <end position="71"/>
    </location>
</feature>
<keyword evidence="2" id="KW-0812">Transmembrane</keyword>
<sequence>MGRVKAQAQRDVRQSDPVLVQTGSSDPRLARVKRKSGLPTDQSATRLPADKLGRPIQSSDPLDVVKSRDAVTESDQMSRVGYTAAFTLFYPTQIALKCFWFLFRIDRK</sequence>
<accession>A0A183A0U1</accession>
<dbReference type="AlphaFoldDB" id="A0A183A0U1"/>
<evidence type="ECO:0000256" key="1">
    <source>
        <dbReference type="SAM" id="MobiDB-lite"/>
    </source>
</evidence>
<protein>
    <submittedName>
        <fullName evidence="3 5">Uncharacterized protein</fullName>
    </submittedName>
</protein>
<evidence type="ECO:0000256" key="2">
    <source>
        <dbReference type="SAM" id="Phobius"/>
    </source>
</evidence>
<keyword evidence="2" id="KW-0472">Membrane</keyword>
<evidence type="ECO:0000313" key="3">
    <source>
        <dbReference type="EMBL" id="VDP24506.1"/>
    </source>
</evidence>
<organism evidence="5">
    <name type="scientific">Echinostoma caproni</name>
    <dbReference type="NCBI Taxonomy" id="27848"/>
    <lineage>
        <taxon>Eukaryota</taxon>
        <taxon>Metazoa</taxon>
        <taxon>Spiralia</taxon>
        <taxon>Lophotrochozoa</taxon>
        <taxon>Platyhelminthes</taxon>
        <taxon>Trematoda</taxon>
        <taxon>Digenea</taxon>
        <taxon>Plagiorchiida</taxon>
        <taxon>Echinostomata</taxon>
        <taxon>Echinostomatoidea</taxon>
        <taxon>Echinostomatidae</taxon>
        <taxon>Echinostoma</taxon>
    </lineage>
</organism>
<dbReference type="EMBL" id="UZAN01002075">
    <property type="protein sequence ID" value="VDP24506.1"/>
    <property type="molecule type" value="Genomic_DNA"/>
</dbReference>
<reference evidence="3 4" key="2">
    <citation type="submission" date="2018-11" db="EMBL/GenBank/DDBJ databases">
        <authorList>
            <consortium name="Pathogen Informatics"/>
        </authorList>
    </citation>
    <scope>NUCLEOTIDE SEQUENCE [LARGE SCALE GENOMIC DNA]</scope>
    <source>
        <strain evidence="3 4">Egypt</strain>
    </source>
</reference>
<proteinExistence type="predicted"/>
<gene>
    <name evidence="3" type="ORF">ECPE_LOCUS576</name>
</gene>
<keyword evidence="2" id="KW-1133">Transmembrane helix</keyword>
<dbReference type="Proteomes" id="UP000272942">
    <property type="component" value="Unassembled WGS sequence"/>
</dbReference>
<evidence type="ECO:0000313" key="5">
    <source>
        <dbReference type="WBParaSite" id="ECPE_0000057601-mRNA-1"/>
    </source>
</evidence>
<feature type="transmembrane region" description="Helical" evidence="2">
    <location>
        <begin position="82"/>
        <end position="103"/>
    </location>
</feature>